<dbReference type="GO" id="GO:0031340">
    <property type="term" value="P:positive regulation of vesicle fusion"/>
    <property type="evidence" value="ECO:0007669"/>
    <property type="project" value="TreeGrafter"/>
</dbReference>
<accession>A0A5K3FEE3</accession>
<feature type="domain" description="C2" evidence="2">
    <location>
        <begin position="2"/>
        <end position="123"/>
    </location>
</feature>
<dbReference type="PROSITE" id="PS50004">
    <property type="entry name" value="C2"/>
    <property type="match status" value="1"/>
</dbReference>
<dbReference type="CDD" id="cd08688">
    <property type="entry name" value="C2_KIAA0528-like"/>
    <property type="match status" value="1"/>
</dbReference>
<dbReference type="WBParaSite" id="MCU_007167-RC">
    <property type="protein sequence ID" value="MCU_007167-RC"/>
    <property type="gene ID" value="MCU_007167"/>
</dbReference>
<dbReference type="InterPro" id="IPR056431">
    <property type="entry name" value="C2CD5_YbjQ-rel_dom"/>
</dbReference>
<dbReference type="Pfam" id="PF23025">
    <property type="entry name" value="YbjQ_2"/>
    <property type="match status" value="3"/>
</dbReference>
<feature type="region of interest" description="Disordered" evidence="1">
    <location>
        <begin position="423"/>
        <end position="444"/>
    </location>
</feature>
<dbReference type="GO" id="GO:0010828">
    <property type="term" value="P:positive regulation of D-glucose transmembrane transport"/>
    <property type="evidence" value="ECO:0007669"/>
    <property type="project" value="TreeGrafter"/>
</dbReference>
<dbReference type="GO" id="GO:0005886">
    <property type="term" value="C:plasma membrane"/>
    <property type="evidence" value="ECO:0007669"/>
    <property type="project" value="TreeGrafter"/>
</dbReference>
<dbReference type="InterPro" id="IPR037785">
    <property type="entry name" value="C2_C2CD5"/>
</dbReference>
<proteinExistence type="predicted"/>
<dbReference type="GO" id="GO:0005544">
    <property type="term" value="F:calcium-dependent phospholipid binding"/>
    <property type="evidence" value="ECO:0007669"/>
    <property type="project" value="InterPro"/>
</dbReference>
<dbReference type="GO" id="GO:0065002">
    <property type="term" value="P:intracellular protein transmembrane transport"/>
    <property type="evidence" value="ECO:0007669"/>
    <property type="project" value="TreeGrafter"/>
</dbReference>
<dbReference type="AlphaFoldDB" id="A0A5K3FEE3"/>
<dbReference type="GO" id="GO:0072659">
    <property type="term" value="P:protein localization to plasma membrane"/>
    <property type="evidence" value="ECO:0007669"/>
    <property type="project" value="TreeGrafter"/>
</dbReference>
<dbReference type="InterPro" id="IPR035892">
    <property type="entry name" value="C2_domain_sf"/>
</dbReference>
<dbReference type="InterPro" id="IPR000008">
    <property type="entry name" value="C2_dom"/>
</dbReference>
<dbReference type="PANTHER" id="PTHR37412:SF2">
    <property type="entry name" value="C2 DOMAIN-CONTAINING PROTEIN 5"/>
    <property type="match status" value="1"/>
</dbReference>
<dbReference type="PANTHER" id="PTHR37412">
    <property type="entry name" value="C2 DOMAIN-CONTAINING PROTEIN 5"/>
    <property type="match status" value="1"/>
</dbReference>
<dbReference type="SUPFAM" id="SSF49562">
    <property type="entry name" value="C2 domain (Calcium/lipid-binding domain, CaLB)"/>
    <property type="match status" value="1"/>
</dbReference>
<protein>
    <submittedName>
        <fullName evidence="3">C2 domain-containing protein</fullName>
    </submittedName>
</protein>
<evidence type="ECO:0000256" key="1">
    <source>
        <dbReference type="SAM" id="MobiDB-lite"/>
    </source>
</evidence>
<dbReference type="GO" id="GO:0005509">
    <property type="term" value="F:calcium ion binding"/>
    <property type="evidence" value="ECO:0007669"/>
    <property type="project" value="TreeGrafter"/>
</dbReference>
<name>A0A5K3FEE3_MESCO</name>
<dbReference type="Gene3D" id="2.60.40.150">
    <property type="entry name" value="C2 domain"/>
    <property type="match status" value="1"/>
</dbReference>
<sequence>MVHGKISPTKFSKKIPATVRVKVFAARNLPVMDRASFLTDAFVEVRLGNIMFKTDVMRRTLNPEWNSDWFCFELSEEALLEETLQVRVLDHDTYSAHDAIGRVYFNLMPLFQMDQKRSLSGWFPLYDTMHGIRGEIKLAVRVDVLSDTYRQNFSSLGVKFFFSSVIPSGYRVIRLIGFVHELIVNDDPEHQWIEKIRTSRASNEARQCLFSQLTGDLQRKISRVVLNLGGNAVIGFCLHFDLEGDTGIVARATGTAAKLQPSPLTSPSGAASVKKTVDRSESDPVLESSVTDNRDSKNCANCFTEMCAITTPKPLSEAEFPFLTISHPPSGLIRHFGSAVAAKSVKLLDKNVTDNASLRAAWWLELRSEALTHMQNVGCDALIGYREECAIYEDVCVLSVYATSVKLNQMWIHATAIPQQASARLSTPSTSSASKEGSTSGGVSAFQATREHGAEVSEDNLNVPNLDGDAKFSPLNCVRADCSIFHIPSINQALPSNKYMRCRVCLTASVPEFLISSTEFPPELPVMGSPSFIQVGLSRFKKEEKGEPAAREISEILPHIEYELHYRLLQKLRLRGMNAIFGLSLQLAFGENLVTVLASGTGVYIPALPGSWLPKVCLITRVRSMLLWFVSD</sequence>
<feature type="compositionally biased region" description="Low complexity" evidence="1">
    <location>
        <begin position="423"/>
        <end position="442"/>
    </location>
</feature>
<reference evidence="3" key="1">
    <citation type="submission" date="2019-11" db="UniProtKB">
        <authorList>
            <consortium name="WormBaseParasite"/>
        </authorList>
    </citation>
    <scope>IDENTIFICATION</scope>
</reference>
<evidence type="ECO:0000313" key="3">
    <source>
        <dbReference type="WBParaSite" id="MCU_007167-RC"/>
    </source>
</evidence>
<dbReference type="Pfam" id="PF00168">
    <property type="entry name" value="C2"/>
    <property type="match status" value="1"/>
</dbReference>
<organism evidence="3">
    <name type="scientific">Mesocestoides corti</name>
    <name type="common">Flatworm</name>
    <dbReference type="NCBI Taxonomy" id="53468"/>
    <lineage>
        <taxon>Eukaryota</taxon>
        <taxon>Metazoa</taxon>
        <taxon>Spiralia</taxon>
        <taxon>Lophotrochozoa</taxon>
        <taxon>Platyhelminthes</taxon>
        <taxon>Cestoda</taxon>
        <taxon>Eucestoda</taxon>
        <taxon>Cyclophyllidea</taxon>
        <taxon>Mesocestoididae</taxon>
        <taxon>Mesocestoides</taxon>
    </lineage>
</organism>
<dbReference type="InterPro" id="IPR038983">
    <property type="entry name" value="C2CD5"/>
</dbReference>
<feature type="region of interest" description="Disordered" evidence="1">
    <location>
        <begin position="259"/>
        <end position="292"/>
    </location>
</feature>
<evidence type="ECO:0000259" key="2">
    <source>
        <dbReference type="PROSITE" id="PS50004"/>
    </source>
</evidence>
<dbReference type="SMART" id="SM00239">
    <property type="entry name" value="C2"/>
    <property type="match status" value="1"/>
</dbReference>
<dbReference type="GO" id="GO:0090314">
    <property type="term" value="P:positive regulation of protein targeting to membrane"/>
    <property type="evidence" value="ECO:0007669"/>
    <property type="project" value="TreeGrafter"/>
</dbReference>